<dbReference type="AlphaFoldDB" id="A0A1F7FE56"/>
<dbReference type="PANTHER" id="PTHR44591:SF3">
    <property type="entry name" value="RESPONSE REGULATORY DOMAIN-CONTAINING PROTEIN"/>
    <property type="match status" value="1"/>
</dbReference>
<dbReference type="InterPro" id="IPR050595">
    <property type="entry name" value="Bact_response_regulator"/>
</dbReference>
<dbReference type="PANTHER" id="PTHR44591">
    <property type="entry name" value="STRESS RESPONSE REGULATOR PROTEIN 1"/>
    <property type="match status" value="1"/>
</dbReference>
<dbReference type="Pfam" id="PF07238">
    <property type="entry name" value="PilZ"/>
    <property type="match status" value="1"/>
</dbReference>
<evidence type="ECO:0000256" key="2">
    <source>
        <dbReference type="PROSITE-ProRule" id="PRU00169"/>
    </source>
</evidence>
<sequence>MGKHLRIVLVDDDCDFLEISAARLRLMGYTRTICFSKAAKALFALPHLHIDTIISDNYMKGMSGGRFFSEIRKRDEYSSVKFVAVSGAAPQRWTKNADAFFSKPVDFKALDGLLSGMKGDASDRRMYRRYNINGPISVKSGPLPVAAIRDTGLSGVSFISPVEYPVSRPVTLKIKTNTQKSYMPSEGLIVWKKKESLTGYSYGVRFTQSMLSGLCPC</sequence>
<reference evidence="4 5" key="1">
    <citation type="journal article" date="2016" name="Nat. Commun.">
        <title>Thousands of microbial genomes shed light on interconnected biogeochemical processes in an aquifer system.</title>
        <authorList>
            <person name="Anantharaman K."/>
            <person name="Brown C.T."/>
            <person name="Hug L.A."/>
            <person name="Sharon I."/>
            <person name="Castelle C.J."/>
            <person name="Probst A.J."/>
            <person name="Thomas B.C."/>
            <person name="Singh A."/>
            <person name="Wilkins M.J."/>
            <person name="Karaoz U."/>
            <person name="Brodie E.L."/>
            <person name="Williams K.H."/>
            <person name="Hubbard S.S."/>
            <person name="Banfield J.F."/>
        </authorList>
    </citation>
    <scope>NUCLEOTIDE SEQUENCE [LARGE SCALE GENOMIC DNA]</scope>
</reference>
<proteinExistence type="predicted"/>
<comment type="caution">
    <text evidence="4">The sequence shown here is derived from an EMBL/GenBank/DDBJ whole genome shotgun (WGS) entry which is preliminary data.</text>
</comment>
<dbReference type="InterPro" id="IPR009875">
    <property type="entry name" value="PilZ_domain"/>
</dbReference>
<dbReference type="PROSITE" id="PS50110">
    <property type="entry name" value="RESPONSE_REGULATORY"/>
    <property type="match status" value="1"/>
</dbReference>
<dbReference type="Gene3D" id="3.40.50.2300">
    <property type="match status" value="1"/>
</dbReference>
<organism evidence="4 5">
    <name type="scientific">Candidatus Raymondbacteria bacterium RIFOXYD12_FULL_49_13</name>
    <dbReference type="NCBI Taxonomy" id="1817890"/>
    <lineage>
        <taxon>Bacteria</taxon>
        <taxon>Raymondiibacteriota</taxon>
    </lineage>
</organism>
<dbReference type="GO" id="GO:0000160">
    <property type="term" value="P:phosphorelay signal transduction system"/>
    <property type="evidence" value="ECO:0007669"/>
    <property type="project" value="InterPro"/>
</dbReference>
<accession>A0A1F7FE56</accession>
<dbReference type="GO" id="GO:0035438">
    <property type="term" value="F:cyclic-di-GMP binding"/>
    <property type="evidence" value="ECO:0007669"/>
    <property type="project" value="InterPro"/>
</dbReference>
<gene>
    <name evidence="4" type="ORF">A2519_09890</name>
</gene>
<name>A0A1F7FE56_UNCRA</name>
<dbReference type="Proteomes" id="UP000179243">
    <property type="component" value="Unassembled WGS sequence"/>
</dbReference>
<dbReference type="EMBL" id="MFYX01000064">
    <property type="protein sequence ID" value="OGK04980.1"/>
    <property type="molecule type" value="Genomic_DNA"/>
</dbReference>
<dbReference type="SMART" id="SM00448">
    <property type="entry name" value="REC"/>
    <property type="match status" value="1"/>
</dbReference>
<dbReference type="SUPFAM" id="SSF52172">
    <property type="entry name" value="CheY-like"/>
    <property type="match status" value="1"/>
</dbReference>
<evidence type="ECO:0000313" key="5">
    <source>
        <dbReference type="Proteomes" id="UP000179243"/>
    </source>
</evidence>
<feature type="domain" description="Response regulatory" evidence="3">
    <location>
        <begin position="6"/>
        <end position="118"/>
    </location>
</feature>
<keyword evidence="1 2" id="KW-0597">Phosphoprotein</keyword>
<evidence type="ECO:0000313" key="4">
    <source>
        <dbReference type="EMBL" id="OGK04980.1"/>
    </source>
</evidence>
<dbReference type="Pfam" id="PF00072">
    <property type="entry name" value="Response_reg"/>
    <property type="match status" value="1"/>
</dbReference>
<evidence type="ECO:0000259" key="3">
    <source>
        <dbReference type="PROSITE" id="PS50110"/>
    </source>
</evidence>
<dbReference type="InterPro" id="IPR001789">
    <property type="entry name" value="Sig_transdc_resp-reg_receiver"/>
</dbReference>
<protein>
    <recommendedName>
        <fullName evidence="3">Response regulatory domain-containing protein</fullName>
    </recommendedName>
</protein>
<feature type="modified residue" description="4-aspartylphosphate" evidence="2">
    <location>
        <position position="56"/>
    </location>
</feature>
<evidence type="ECO:0000256" key="1">
    <source>
        <dbReference type="ARBA" id="ARBA00022553"/>
    </source>
</evidence>
<dbReference type="InterPro" id="IPR011006">
    <property type="entry name" value="CheY-like_superfamily"/>
</dbReference>